<proteinExistence type="inferred from homology"/>
<evidence type="ECO:0000256" key="1">
    <source>
        <dbReference type="ARBA" id="ARBA00007169"/>
    </source>
</evidence>
<dbReference type="RefSeq" id="WP_279650109.1">
    <property type="nucleotide sequence ID" value="NZ_CP122539.1"/>
</dbReference>
<accession>A0ABY8KYB3</accession>
<dbReference type="EMBL" id="CP122539">
    <property type="protein sequence ID" value="WGH74228.1"/>
    <property type="molecule type" value="Genomic_DNA"/>
</dbReference>
<dbReference type="SUPFAM" id="SSF53474">
    <property type="entry name" value="alpha/beta-Hydrolases"/>
    <property type="match status" value="1"/>
</dbReference>
<gene>
    <name evidence="3" type="ORF">P8625_08855</name>
</gene>
<feature type="domain" description="Thioesterase" evidence="2">
    <location>
        <begin position="26"/>
        <end position="239"/>
    </location>
</feature>
<evidence type="ECO:0000259" key="2">
    <source>
        <dbReference type="Pfam" id="PF00975"/>
    </source>
</evidence>
<dbReference type="Pfam" id="PF00975">
    <property type="entry name" value="Thioesterase"/>
    <property type="match status" value="1"/>
</dbReference>
<protein>
    <submittedName>
        <fullName evidence="3">Alpha/beta fold hydrolase</fullName>
    </submittedName>
</protein>
<dbReference type="InterPro" id="IPR001031">
    <property type="entry name" value="Thioesterase"/>
</dbReference>
<sequence length="252" mass="29094">MKYKNISPWLSFRDQGIKNYESRWVFFPYAGATSAVMYPIANKMDSNVEVLIVDLPGRGKCIKEPLVDTIDTITENLVEELSQLPELPTYFFGYSLGTLIAYELALALKGKNIKQLVLAAGSAPHDIQKRKPLYNLEKEDFWNQVKEYGGLPKEILNEPELLDFIEPILRADFKVIDCYNYKPQKILNIPIIAIAGSNDFVCPPKYVENWKMYTTNEFNYFEFDGGHFFMNNNMNELHKLMKEKTSNYTAIN</sequence>
<dbReference type="GO" id="GO:0016787">
    <property type="term" value="F:hydrolase activity"/>
    <property type="evidence" value="ECO:0007669"/>
    <property type="project" value="UniProtKB-KW"/>
</dbReference>
<keyword evidence="3" id="KW-0378">Hydrolase</keyword>
<reference evidence="3 4" key="1">
    <citation type="submission" date="2023-04" db="EMBL/GenBank/DDBJ databases">
        <title>Tenacibaculum tangerinum sp. nov., isolated from sea tidal flat of South Korea.</title>
        <authorList>
            <person name="Lee S.H."/>
            <person name="Kim J.-J."/>
        </authorList>
    </citation>
    <scope>NUCLEOTIDE SEQUENCE [LARGE SCALE GENOMIC DNA]</scope>
    <source>
        <strain evidence="3 4">GRR-S3-23</strain>
    </source>
</reference>
<name>A0ABY8KYB3_9FLAO</name>
<keyword evidence="4" id="KW-1185">Reference proteome</keyword>
<comment type="similarity">
    <text evidence="1">Belongs to the thioesterase family.</text>
</comment>
<dbReference type="Gene3D" id="3.40.50.1820">
    <property type="entry name" value="alpha/beta hydrolase"/>
    <property type="match status" value="1"/>
</dbReference>
<dbReference type="InterPro" id="IPR029058">
    <property type="entry name" value="AB_hydrolase_fold"/>
</dbReference>
<dbReference type="InterPro" id="IPR012223">
    <property type="entry name" value="TEII"/>
</dbReference>
<evidence type="ECO:0000313" key="3">
    <source>
        <dbReference type="EMBL" id="WGH74228.1"/>
    </source>
</evidence>
<evidence type="ECO:0000313" key="4">
    <source>
        <dbReference type="Proteomes" id="UP001232001"/>
    </source>
</evidence>
<dbReference type="PANTHER" id="PTHR11487:SF0">
    <property type="entry name" value="S-ACYL FATTY ACID SYNTHASE THIOESTERASE, MEDIUM CHAIN"/>
    <property type="match status" value="1"/>
</dbReference>
<dbReference type="PANTHER" id="PTHR11487">
    <property type="entry name" value="THIOESTERASE"/>
    <property type="match status" value="1"/>
</dbReference>
<dbReference type="Proteomes" id="UP001232001">
    <property type="component" value="Chromosome"/>
</dbReference>
<organism evidence="3 4">
    <name type="scientific">Tenacibaculum tangerinum</name>
    <dbReference type="NCBI Taxonomy" id="3038772"/>
    <lineage>
        <taxon>Bacteria</taxon>
        <taxon>Pseudomonadati</taxon>
        <taxon>Bacteroidota</taxon>
        <taxon>Flavobacteriia</taxon>
        <taxon>Flavobacteriales</taxon>
        <taxon>Flavobacteriaceae</taxon>
        <taxon>Tenacibaculum</taxon>
    </lineage>
</organism>